<dbReference type="SUPFAM" id="SSF64288">
    <property type="entry name" value="Chorismate lyase-like"/>
    <property type="match status" value="1"/>
</dbReference>
<dbReference type="InterPro" id="IPR011663">
    <property type="entry name" value="UTRA"/>
</dbReference>
<keyword evidence="3" id="KW-0804">Transcription</keyword>
<dbReference type="PANTHER" id="PTHR44846">
    <property type="entry name" value="MANNOSYL-D-GLYCERATE TRANSPORT/METABOLISM SYSTEM REPRESSOR MNGR-RELATED"/>
    <property type="match status" value="1"/>
</dbReference>
<evidence type="ECO:0000256" key="3">
    <source>
        <dbReference type="ARBA" id="ARBA00023163"/>
    </source>
</evidence>
<dbReference type="Gene3D" id="3.40.1410.10">
    <property type="entry name" value="Chorismate lyase-like"/>
    <property type="match status" value="1"/>
</dbReference>
<dbReference type="GO" id="GO:0003677">
    <property type="term" value="F:DNA binding"/>
    <property type="evidence" value="ECO:0007669"/>
    <property type="project" value="UniProtKB-KW"/>
</dbReference>
<dbReference type="GO" id="GO:0003700">
    <property type="term" value="F:DNA-binding transcription factor activity"/>
    <property type="evidence" value="ECO:0007669"/>
    <property type="project" value="InterPro"/>
</dbReference>
<dbReference type="InterPro" id="IPR050679">
    <property type="entry name" value="Bact_HTH_transcr_reg"/>
</dbReference>
<dbReference type="SMART" id="SM00345">
    <property type="entry name" value="HTH_GNTR"/>
    <property type="match status" value="1"/>
</dbReference>
<dbReference type="Pfam" id="PF07702">
    <property type="entry name" value="UTRA"/>
    <property type="match status" value="1"/>
</dbReference>
<evidence type="ECO:0000256" key="2">
    <source>
        <dbReference type="ARBA" id="ARBA00023125"/>
    </source>
</evidence>
<evidence type="ECO:0000313" key="5">
    <source>
        <dbReference type="EMBL" id="TCU60352.1"/>
    </source>
</evidence>
<dbReference type="InterPro" id="IPR028978">
    <property type="entry name" value="Chorismate_lyase_/UTRA_dom_sf"/>
</dbReference>
<evidence type="ECO:0000259" key="4">
    <source>
        <dbReference type="PROSITE" id="PS50949"/>
    </source>
</evidence>
<proteinExistence type="predicted"/>
<keyword evidence="6" id="KW-1185">Reference proteome</keyword>
<dbReference type="PRINTS" id="PR00035">
    <property type="entry name" value="HTHGNTR"/>
</dbReference>
<protein>
    <submittedName>
        <fullName evidence="5">GntR family transcriptional regulator</fullName>
    </submittedName>
</protein>
<reference evidence="5 6" key="1">
    <citation type="submission" date="2019-03" db="EMBL/GenBank/DDBJ databases">
        <title>Genomic Encyclopedia of Type Strains, Phase IV (KMG-IV): sequencing the most valuable type-strain genomes for metagenomic binning, comparative biology and taxonomic classification.</title>
        <authorList>
            <person name="Goeker M."/>
        </authorList>
    </citation>
    <scope>NUCLEOTIDE SEQUENCE [LARGE SCALE GENOMIC DNA]</scope>
    <source>
        <strain evidence="5 6">DSM 29481</strain>
    </source>
</reference>
<dbReference type="Proteomes" id="UP000295773">
    <property type="component" value="Unassembled WGS sequence"/>
</dbReference>
<dbReference type="SUPFAM" id="SSF46785">
    <property type="entry name" value="Winged helix' DNA-binding domain"/>
    <property type="match status" value="1"/>
</dbReference>
<dbReference type="AlphaFoldDB" id="A0A4R3TEN2"/>
<name>A0A4R3TEN2_9FIRM</name>
<dbReference type="RefSeq" id="WP_008687629.1">
    <property type="nucleotide sequence ID" value="NZ_DBFJFZ010000032.1"/>
</dbReference>
<dbReference type="GO" id="GO:0045892">
    <property type="term" value="P:negative regulation of DNA-templated transcription"/>
    <property type="evidence" value="ECO:0007669"/>
    <property type="project" value="TreeGrafter"/>
</dbReference>
<dbReference type="Pfam" id="PF00392">
    <property type="entry name" value="GntR"/>
    <property type="match status" value="1"/>
</dbReference>
<comment type="caution">
    <text evidence="5">The sequence shown here is derived from an EMBL/GenBank/DDBJ whole genome shotgun (WGS) entry which is preliminary data.</text>
</comment>
<dbReference type="SMART" id="SM00866">
    <property type="entry name" value="UTRA"/>
    <property type="match status" value="1"/>
</dbReference>
<dbReference type="InterPro" id="IPR036390">
    <property type="entry name" value="WH_DNA-bd_sf"/>
</dbReference>
<dbReference type="PROSITE" id="PS50949">
    <property type="entry name" value="HTH_GNTR"/>
    <property type="match status" value="1"/>
</dbReference>
<evidence type="ECO:0000313" key="6">
    <source>
        <dbReference type="Proteomes" id="UP000295773"/>
    </source>
</evidence>
<gene>
    <name evidence="5" type="ORF">EDD61_10741</name>
</gene>
<accession>A0A4R3TEN2</accession>
<feature type="domain" description="HTH gntR-type" evidence="4">
    <location>
        <begin position="4"/>
        <end position="72"/>
    </location>
</feature>
<dbReference type="CDD" id="cd07377">
    <property type="entry name" value="WHTH_GntR"/>
    <property type="match status" value="1"/>
</dbReference>
<organism evidence="5 6">
    <name type="scientific">Longicatena caecimuris</name>
    <dbReference type="NCBI Taxonomy" id="1796635"/>
    <lineage>
        <taxon>Bacteria</taxon>
        <taxon>Bacillati</taxon>
        <taxon>Bacillota</taxon>
        <taxon>Erysipelotrichia</taxon>
        <taxon>Erysipelotrichales</taxon>
        <taxon>Erysipelotrichaceae</taxon>
        <taxon>Longicatena</taxon>
    </lineage>
</organism>
<dbReference type="InterPro" id="IPR036388">
    <property type="entry name" value="WH-like_DNA-bd_sf"/>
</dbReference>
<sequence length="233" mass="27152">MKILTLSIMIANELKNMIEQENLKEGDKLPSERDLCEKLNVQRLTLRSGLRILLQEGIIVSKQRSGYYVNKPRVEKNVFHLESTSEAIFQQGLKMKMKLLHLSKMELNKYLSAHMRLPLGTKVYELQRLRYVDDEPISLETTYIPIEIVPDLEHYDLQEQALYVILETAYDIHIDHSEQEILVSTADDFAAMSLQVAKGEQLVLQQGLAYDTKNRQIEYTESLMKMERFVYVN</sequence>
<dbReference type="InterPro" id="IPR000524">
    <property type="entry name" value="Tscrpt_reg_HTH_GntR"/>
</dbReference>
<keyword evidence="1" id="KW-0805">Transcription regulation</keyword>
<keyword evidence="2" id="KW-0238">DNA-binding</keyword>
<evidence type="ECO:0000256" key="1">
    <source>
        <dbReference type="ARBA" id="ARBA00023015"/>
    </source>
</evidence>
<dbReference type="Gene3D" id="1.10.10.10">
    <property type="entry name" value="Winged helix-like DNA-binding domain superfamily/Winged helix DNA-binding domain"/>
    <property type="match status" value="1"/>
</dbReference>
<dbReference type="PANTHER" id="PTHR44846:SF1">
    <property type="entry name" value="MANNOSYL-D-GLYCERATE TRANSPORT_METABOLISM SYSTEM REPRESSOR MNGR-RELATED"/>
    <property type="match status" value="1"/>
</dbReference>
<dbReference type="EMBL" id="SMBP01000007">
    <property type="protein sequence ID" value="TCU60352.1"/>
    <property type="molecule type" value="Genomic_DNA"/>
</dbReference>